<evidence type="ECO:0000256" key="2">
    <source>
        <dbReference type="ARBA" id="ARBA00005550"/>
    </source>
</evidence>
<feature type="transmembrane region" description="Helical" evidence="7">
    <location>
        <begin position="6"/>
        <end position="29"/>
    </location>
</feature>
<feature type="region of interest" description="Disordered" evidence="8">
    <location>
        <begin position="312"/>
        <end position="490"/>
    </location>
</feature>
<dbReference type="PANTHER" id="PTHR40021:SF1">
    <property type="entry name" value="DEFECT AT LOW TEMPERATURE PROTEIN 1"/>
    <property type="match status" value="1"/>
</dbReference>
<evidence type="ECO:0000256" key="3">
    <source>
        <dbReference type="ARBA" id="ARBA00021353"/>
    </source>
</evidence>
<feature type="compositionally biased region" description="Basic residues" evidence="8">
    <location>
        <begin position="374"/>
        <end position="387"/>
    </location>
</feature>
<keyword evidence="4 7" id="KW-0812">Transmembrane</keyword>
<feature type="compositionally biased region" description="Basic and acidic residues" evidence="8">
    <location>
        <begin position="133"/>
        <end position="151"/>
    </location>
</feature>
<feature type="region of interest" description="Disordered" evidence="8">
    <location>
        <begin position="129"/>
        <end position="162"/>
    </location>
</feature>
<dbReference type="InterPro" id="IPR038869">
    <property type="entry name" value="DLT1"/>
</dbReference>
<gene>
    <name evidence="7" type="primary">DLT1</name>
    <name evidence="9" type="ORF">E4U56_004108</name>
</gene>
<accession>A0A9P7MMW5</accession>
<evidence type="ECO:0000256" key="4">
    <source>
        <dbReference type="ARBA" id="ARBA00022692"/>
    </source>
</evidence>
<feature type="compositionally biased region" description="Low complexity" evidence="8">
    <location>
        <begin position="449"/>
        <end position="462"/>
    </location>
</feature>
<protein>
    <recommendedName>
        <fullName evidence="3 7">Defect at low temperature protein 1</fullName>
    </recommendedName>
</protein>
<feature type="compositionally biased region" description="Acidic residues" evidence="8">
    <location>
        <begin position="320"/>
        <end position="334"/>
    </location>
</feature>
<dbReference type="PANTHER" id="PTHR40021">
    <property type="entry name" value="DEFECT AT LOW TEMPERATURE PROTEIN 1"/>
    <property type="match status" value="1"/>
</dbReference>
<dbReference type="Proteomes" id="UP000784919">
    <property type="component" value="Unassembled WGS sequence"/>
</dbReference>
<sequence length="490" mass="53665">MRYQLLFLRILYGSIYVLLIFVLIALLLVTPADAIKRSLRNGQNYNVTILTISYVVTVTIVIFVYILRLYINKTALASIPKAWVPIDKGDVKDAVYRMIHSGLSRSAVISYAARPRDVALALDGKLGTGDGSNRPRAEQDTLRTRSEKAAGEDGSGGLALPSLPLQGRPDWDEIEHDGWASPKCPDLRNLQYSSVLCELPHLIEAKALALALASPRQSVDGHAAGGQARVLGAEAAALLQRMPFMTMSDYLGHLSHMGVLPPVDDESTTSLFLDRYEYARFSNRPLSNQRFRELMHLFAEVLRAMQPIDPRVLQSPYQDGDGDDDNDGDNENENDTSYGWGPSESDADIDNDAPLYTNPPSPRSSISRSTMSSVRRHPRPSLHRRTPSARAWSYYTAPISPGSRRPDTGTGAGMLSRTSSADNNGATTFAPTRRLQQQQQHMVGGQPPSSSSSLCSKNSTRSGGSGSVIRLATRDDPDALPYVLNLRPTT</sequence>
<reference evidence="9" key="1">
    <citation type="journal article" date="2020" name="bioRxiv">
        <title>Whole genome comparisons of ergot fungi reveals the divergence and evolution of species within the genus Claviceps are the result of varying mechanisms driving genome evolution and host range expansion.</title>
        <authorList>
            <person name="Wyka S.A."/>
            <person name="Mondo S.J."/>
            <person name="Liu M."/>
            <person name="Dettman J."/>
            <person name="Nalam V."/>
            <person name="Broders K.D."/>
        </authorList>
    </citation>
    <scope>NUCLEOTIDE SEQUENCE</scope>
    <source>
        <strain evidence="9">CCC 1102</strain>
    </source>
</reference>
<feature type="compositionally biased region" description="Polar residues" evidence="8">
    <location>
        <begin position="416"/>
        <end position="430"/>
    </location>
</feature>
<keyword evidence="5 7" id="KW-1133">Transmembrane helix</keyword>
<comment type="similarity">
    <text evidence="2 7">Belongs to the DLT1 family.</text>
</comment>
<comment type="function">
    <text evidence="1 7">Required for growth under high-pressure and low-temperature conditions.</text>
</comment>
<evidence type="ECO:0000256" key="6">
    <source>
        <dbReference type="ARBA" id="ARBA00023136"/>
    </source>
</evidence>
<dbReference type="OrthoDB" id="4096362at2759"/>
<comment type="caution">
    <text evidence="9">The sequence shown here is derived from an EMBL/GenBank/DDBJ whole genome shotgun (WGS) entry which is preliminary data.</text>
</comment>
<evidence type="ECO:0000313" key="9">
    <source>
        <dbReference type="EMBL" id="KAG5960875.1"/>
    </source>
</evidence>
<keyword evidence="6 7" id="KW-0472">Membrane</keyword>
<feature type="compositionally biased region" description="Low complexity" evidence="8">
    <location>
        <begin position="363"/>
        <end position="373"/>
    </location>
</feature>
<evidence type="ECO:0000256" key="8">
    <source>
        <dbReference type="SAM" id="MobiDB-lite"/>
    </source>
</evidence>
<comment type="subcellular location">
    <subcellularLocation>
        <location evidence="7">Membrane</location>
        <topology evidence="7">Multi-pass membrane protein</topology>
    </subcellularLocation>
</comment>
<organism evidence="9 10">
    <name type="scientific">Claviceps arundinis</name>
    <dbReference type="NCBI Taxonomy" id="1623583"/>
    <lineage>
        <taxon>Eukaryota</taxon>
        <taxon>Fungi</taxon>
        <taxon>Dikarya</taxon>
        <taxon>Ascomycota</taxon>
        <taxon>Pezizomycotina</taxon>
        <taxon>Sordariomycetes</taxon>
        <taxon>Hypocreomycetidae</taxon>
        <taxon>Hypocreales</taxon>
        <taxon>Clavicipitaceae</taxon>
        <taxon>Claviceps</taxon>
    </lineage>
</organism>
<dbReference type="EMBL" id="SRPS01000268">
    <property type="protein sequence ID" value="KAG5960875.1"/>
    <property type="molecule type" value="Genomic_DNA"/>
</dbReference>
<name>A0A9P7MMW5_9HYPO</name>
<feature type="transmembrane region" description="Helical" evidence="7">
    <location>
        <begin position="49"/>
        <end position="71"/>
    </location>
</feature>
<dbReference type="GO" id="GO:0016020">
    <property type="term" value="C:membrane"/>
    <property type="evidence" value="ECO:0007669"/>
    <property type="project" value="UniProtKB-SubCell"/>
</dbReference>
<evidence type="ECO:0000313" key="10">
    <source>
        <dbReference type="Proteomes" id="UP000784919"/>
    </source>
</evidence>
<evidence type="ECO:0000256" key="1">
    <source>
        <dbReference type="ARBA" id="ARBA00002489"/>
    </source>
</evidence>
<evidence type="ECO:0000256" key="5">
    <source>
        <dbReference type="ARBA" id="ARBA00022989"/>
    </source>
</evidence>
<proteinExistence type="inferred from homology"/>
<dbReference type="AlphaFoldDB" id="A0A9P7MMW5"/>
<evidence type="ECO:0000256" key="7">
    <source>
        <dbReference type="RuleBase" id="RU367100"/>
    </source>
</evidence>